<sequence>MRAFPSSSLLLRRAFSSTPSAHYLARVTVIGRLAADPEAHITSTGKELVKYAVGTSSGSPENRKTSWFRFVSFDEGPRKDFLLGLRKGYGGESGD</sequence>
<dbReference type="Gene3D" id="2.40.50.140">
    <property type="entry name" value="Nucleic acid-binding proteins"/>
    <property type="match status" value="1"/>
</dbReference>
<dbReference type="OrthoDB" id="1078367at2759"/>
<keyword evidence="4" id="KW-1185">Reference proteome</keyword>
<evidence type="ECO:0008006" key="5">
    <source>
        <dbReference type="Google" id="ProtNLM"/>
    </source>
</evidence>
<dbReference type="SUPFAM" id="SSF50249">
    <property type="entry name" value="Nucleic acid-binding proteins"/>
    <property type="match status" value="1"/>
</dbReference>
<dbReference type="Pfam" id="PF00436">
    <property type="entry name" value="SSB"/>
    <property type="match status" value="1"/>
</dbReference>
<dbReference type="GO" id="GO:0003697">
    <property type="term" value="F:single-stranded DNA binding"/>
    <property type="evidence" value="ECO:0007669"/>
    <property type="project" value="InterPro"/>
</dbReference>
<evidence type="ECO:0000256" key="1">
    <source>
        <dbReference type="ARBA" id="ARBA00023125"/>
    </source>
</evidence>
<evidence type="ECO:0000313" key="4">
    <source>
        <dbReference type="Proteomes" id="UP000698800"/>
    </source>
</evidence>
<name>A0A9P8L2Q6_9PEZI</name>
<dbReference type="AlphaFoldDB" id="A0A9P8L2Q6"/>
<keyword evidence="1 2" id="KW-0238">DNA-binding</keyword>
<gene>
    <name evidence="3" type="ORF">FGG08_001417</name>
</gene>
<dbReference type="InterPro" id="IPR012340">
    <property type="entry name" value="NA-bd_OB-fold"/>
</dbReference>
<protein>
    <recommendedName>
        <fullName evidence="5">Single-stranded DNA-binding protein</fullName>
    </recommendedName>
</protein>
<evidence type="ECO:0000256" key="2">
    <source>
        <dbReference type="PROSITE-ProRule" id="PRU00252"/>
    </source>
</evidence>
<accession>A0A9P8L2Q6</accession>
<proteinExistence type="predicted"/>
<dbReference type="Proteomes" id="UP000698800">
    <property type="component" value="Unassembled WGS sequence"/>
</dbReference>
<dbReference type="InterPro" id="IPR000424">
    <property type="entry name" value="Primosome_PriB/ssb"/>
</dbReference>
<comment type="caution">
    <text evidence="3">The sequence shown here is derived from an EMBL/GenBank/DDBJ whole genome shotgun (WGS) entry which is preliminary data.</text>
</comment>
<dbReference type="EMBL" id="JAGHQL010000019">
    <property type="protein sequence ID" value="KAH0544391.1"/>
    <property type="molecule type" value="Genomic_DNA"/>
</dbReference>
<dbReference type="PROSITE" id="PS50935">
    <property type="entry name" value="SSB"/>
    <property type="match status" value="1"/>
</dbReference>
<organism evidence="3 4">
    <name type="scientific">Glutinoglossum americanum</name>
    <dbReference type="NCBI Taxonomy" id="1670608"/>
    <lineage>
        <taxon>Eukaryota</taxon>
        <taxon>Fungi</taxon>
        <taxon>Dikarya</taxon>
        <taxon>Ascomycota</taxon>
        <taxon>Pezizomycotina</taxon>
        <taxon>Geoglossomycetes</taxon>
        <taxon>Geoglossales</taxon>
        <taxon>Geoglossaceae</taxon>
        <taxon>Glutinoglossum</taxon>
    </lineage>
</organism>
<evidence type="ECO:0000313" key="3">
    <source>
        <dbReference type="EMBL" id="KAH0544391.1"/>
    </source>
</evidence>
<reference evidence="3" key="1">
    <citation type="submission" date="2021-03" db="EMBL/GenBank/DDBJ databases">
        <title>Comparative genomics and phylogenomic investigation of the class Geoglossomycetes provide insights into ecological specialization and systematics.</title>
        <authorList>
            <person name="Melie T."/>
            <person name="Pirro S."/>
            <person name="Miller A.N."/>
            <person name="Quandt A."/>
        </authorList>
    </citation>
    <scope>NUCLEOTIDE SEQUENCE</scope>
    <source>
        <strain evidence="3">GBOQ0MN5Z8</strain>
    </source>
</reference>